<evidence type="ECO:0000313" key="4">
    <source>
        <dbReference type="Proteomes" id="UP000829364"/>
    </source>
</evidence>
<proteinExistence type="predicted"/>
<dbReference type="SUPFAM" id="SSF64167">
    <property type="entry name" value="SurE-like"/>
    <property type="match status" value="1"/>
</dbReference>
<evidence type="ECO:0000256" key="1">
    <source>
        <dbReference type="SAM" id="SignalP"/>
    </source>
</evidence>
<feature type="chain" id="PRO_5040382163" evidence="1">
    <location>
        <begin position="21"/>
        <end position="325"/>
    </location>
</feature>
<evidence type="ECO:0000259" key="2">
    <source>
        <dbReference type="Pfam" id="PF01975"/>
    </source>
</evidence>
<protein>
    <submittedName>
        <fullName evidence="3">5'-nucleotidase</fullName>
        <ecNumber evidence="3">3.1.3.5</ecNumber>
    </submittedName>
</protein>
<evidence type="ECO:0000313" key="3">
    <source>
        <dbReference type="EMBL" id="UNI18523.1"/>
    </source>
</evidence>
<dbReference type="EC" id="3.1.3.5" evidence="3"/>
<reference evidence="3" key="1">
    <citation type="submission" date="2021-11" db="EMBL/GenBank/DDBJ databases">
        <title>Purpureocillium_takamizusanense_genome.</title>
        <authorList>
            <person name="Nguyen N.-H."/>
        </authorList>
    </citation>
    <scope>NUCLEOTIDE SEQUENCE</scope>
    <source>
        <strain evidence="3">PT3</strain>
    </source>
</reference>
<organism evidence="3 4">
    <name type="scientific">Purpureocillium takamizusanense</name>
    <dbReference type="NCBI Taxonomy" id="2060973"/>
    <lineage>
        <taxon>Eukaryota</taxon>
        <taxon>Fungi</taxon>
        <taxon>Dikarya</taxon>
        <taxon>Ascomycota</taxon>
        <taxon>Pezizomycotina</taxon>
        <taxon>Sordariomycetes</taxon>
        <taxon>Hypocreomycetidae</taxon>
        <taxon>Hypocreales</taxon>
        <taxon>Ophiocordycipitaceae</taxon>
        <taxon>Purpureocillium</taxon>
    </lineage>
</organism>
<keyword evidence="1" id="KW-0732">Signal</keyword>
<name>A0A9Q8QFC1_9HYPO</name>
<dbReference type="Gene3D" id="3.40.1210.10">
    <property type="entry name" value="Survival protein SurE-like phosphatase/nucleotidase"/>
    <property type="match status" value="1"/>
</dbReference>
<dbReference type="AlphaFoldDB" id="A0A9Q8QFC1"/>
<gene>
    <name evidence="3" type="ORF">JDV02_004787</name>
</gene>
<keyword evidence="4" id="KW-1185">Reference proteome</keyword>
<dbReference type="OrthoDB" id="4018688at2759"/>
<dbReference type="InterPro" id="IPR002828">
    <property type="entry name" value="SurE-like_Pase/nucleotidase"/>
</dbReference>
<feature type="signal peptide" evidence="1">
    <location>
        <begin position="1"/>
        <end position="20"/>
    </location>
</feature>
<dbReference type="GO" id="GO:0008253">
    <property type="term" value="F:5'-nucleotidase activity"/>
    <property type="evidence" value="ECO:0007669"/>
    <property type="project" value="UniProtKB-EC"/>
</dbReference>
<dbReference type="RefSeq" id="XP_047842004.1">
    <property type="nucleotide sequence ID" value="XM_047986024.1"/>
</dbReference>
<dbReference type="KEGG" id="ptkz:JDV02_004787"/>
<sequence>MKSLVTVAMAAAAVAPGTHALRILQASEESWADLTVRNLHAKLTAANHSAVLVGPTKHCTRSGRTDRDPEPLMEACQFSSCPAGANATSGRNETDPTLQWLNAHPKTCMRVGLESMGPMTPGWDGREAQFAVAGPSGAMSRTVNAMPLALFAKWTATARAAAWAAFTGVPAIAFASAQDGQSFAWNDTSAPAYTRIYPELAARLVEEIVAAGPPYLPEGVFLNVNFPPLTDKCDHPDKFKWVMTHRPSGWNFWGPRVVNCGKKTRLPDDGIGIRRPEKCYISVTAVDSWYMETHPAPLVHYNLLKKLEHLWYCTPTANLTCVIGC</sequence>
<dbReference type="InterPro" id="IPR036523">
    <property type="entry name" value="SurE-like_sf"/>
</dbReference>
<dbReference type="GeneID" id="72066738"/>
<keyword evidence="3" id="KW-0378">Hydrolase</keyword>
<dbReference type="EMBL" id="CP086357">
    <property type="protein sequence ID" value="UNI18523.1"/>
    <property type="molecule type" value="Genomic_DNA"/>
</dbReference>
<feature type="domain" description="Survival protein SurE-like phosphatase/nucleotidase" evidence="2">
    <location>
        <begin position="35"/>
        <end position="231"/>
    </location>
</feature>
<dbReference type="Pfam" id="PF01975">
    <property type="entry name" value="SurE"/>
    <property type="match status" value="1"/>
</dbReference>
<accession>A0A9Q8QFC1</accession>
<dbReference type="Proteomes" id="UP000829364">
    <property type="component" value="Chromosome 4"/>
</dbReference>